<protein>
    <submittedName>
        <fullName evidence="1">Uncharacterized protein</fullName>
    </submittedName>
</protein>
<accession>A0A9P5PQS1</accession>
<gene>
    <name evidence="1" type="ORF">BDP27DRAFT_611867</name>
</gene>
<evidence type="ECO:0000313" key="1">
    <source>
        <dbReference type="EMBL" id="KAF9070454.1"/>
    </source>
</evidence>
<sequence>MGFGLITTGLPGIGKTLFLFLIWHLRRAENFPTLFMVHPDSALLWKDSRLMLSQVVPEDVPAMIPSEAWCLVDSNRSLIDVPEFLTARGCFIIQAASPREPRMEWKKKHTNVDYLVMKPWSAEELVSGLQLQDISRTKTTADSLVKFRDRSGGSALDAYRYASDMSLCEAVISGAARRINGDMVERAFTSSPSSLKLPTDGHKLSVFPLSDRDRQKYLITSPSECLYERVLSIINKDREVASLRLYNLCVGWPTPGPRALAARIFKRYHDQIKHS</sequence>
<comment type="caution">
    <text evidence="1">The sequence shown here is derived from an EMBL/GenBank/DDBJ whole genome shotgun (WGS) entry which is preliminary data.</text>
</comment>
<dbReference type="OrthoDB" id="2340858at2759"/>
<evidence type="ECO:0000313" key="2">
    <source>
        <dbReference type="Proteomes" id="UP000772434"/>
    </source>
</evidence>
<dbReference type="Proteomes" id="UP000772434">
    <property type="component" value="Unassembled WGS sequence"/>
</dbReference>
<proteinExistence type="predicted"/>
<reference evidence="1" key="1">
    <citation type="submission" date="2020-11" db="EMBL/GenBank/DDBJ databases">
        <authorList>
            <consortium name="DOE Joint Genome Institute"/>
            <person name="Ahrendt S."/>
            <person name="Riley R."/>
            <person name="Andreopoulos W."/>
            <person name="Labutti K."/>
            <person name="Pangilinan J."/>
            <person name="Ruiz-Duenas F.J."/>
            <person name="Barrasa J.M."/>
            <person name="Sanchez-Garcia M."/>
            <person name="Camarero S."/>
            <person name="Miyauchi S."/>
            <person name="Serrano A."/>
            <person name="Linde D."/>
            <person name="Babiker R."/>
            <person name="Drula E."/>
            <person name="Ayuso-Fernandez I."/>
            <person name="Pacheco R."/>
            <person name="Padilla G."/>
            <person name="Ferreira P."/>
            <person name="Barriuso J."/>
            <person name="Kellner H."/>
            <person name="Castanera R."/>
            <person name="Alfaro M."/>
            <person name="Ramirez L."/>
            <person name="Pisabarro A.G."/>
            <person name="Kuo A."/>
            <person name="Tritt A."/>
            <person name="Lipzen A."/>
            <person name="He G."/>
            <person name="Yan M."/>
            <person name="Ng V."/>
            <person name="Cullen D."/>
            <person name="Martin F."/>
            <person name="Rosso M.-N."/>
            <person name="Henrissat B."/>
            <person name="Hibbett D."/>
            <person name="Martinez A.T."/>
            <person name="Grigoriev I.V."/>
        </authorList>
    </citation>
    <scope>NUCLEOTIDE SEQUENCE</scope>
    <source>
        <strain evidence="1">AH 40177</strain>
    </source>
</reference>
<keyword evidence="2" id="KW-1185">Reference proteome</keyword>
<dbReference type="AlphaFoldDB" id="A0A9P5PQS1"/>
<name>A0A9P5PQS1_9AGAR</name>
<dbReference type="EMBL" id="JADNRY010000040">
    <property type="protein sequence ID" value="KAF9070454.1"/>
    <property type="molecule type" value="Genomic_DNA"/>
</dbReference>
<organism evidence="1 2">
    <name type="scientific">Rhodocollybia butyracea</name>
    <dbReference type="NCBI Taxonomy" id="206335"/>
    <lineage>
        <taxon>Eukaryota</taxon>
        <taxon>Fungi</taxon>
        <taxon>Dikarya</taxon>
        <taxon>Basidiomycota</taxon>
        <taxon>Agaricomycotina</taxon>
        <taxon>Agaricomycetes</taxon>
        <taxon>Agaricomycetidae</taxon>
        <taxon>Agaricales</taxon>
        <taxon>Marasmiineae</taxon>
        <taxon>Omphalotaceae</taxon>
        <taxon>Rhodocollybia</taxon>
    </lineage>
</organism>